<reference evidence="8" key="1">
    <citation type="journal article" date="2023" name="Insect Mol. Biol.">
        <title>Genome sequencing provides insights into the evolution of gene families encoding plant cell wall-degrading enzymes in longhorned beetles.</title>
        <authorList>
            <person name="Shin N.R."/>
            <person name="Okamura Y."/>
            <person name="Kirsch R."/>
            <person name="Pauchet Y."/>
        </authorList>
    </citation>
    <scope>NUCLEOTIDE SEQUENCE</scope>
    <source>
        <strain evidence="8">RBIC_L_NR</strain>
    </source>
</reference>
<evidence type="ECO:0000256" key="6">
    <source>
        <dbReference type="SAM" id="Coils"/>
    </source>
</evidence>
<comment type="similarity">
    <text evidence="2">Belongs to the TACC family.</text>
</comment>
<sequence>MQEPVSKELLSKNNELGQYKEVVHEKDVLLKNNRVRIKELEQQVTELEMKNRELENQIKISSMDENEFQKVMKDYDKFIQNIWDQRQELLEENTTLKCHLENIETTFGNVLEKYDKARTVVEGFKENEVTLKNDLDECTQIIGALENKYAILKNYSESKIAEANMEIDNRQRGNLQEVAQLKVKNASEAS</sequence>
<accession>A0AAV8WIS2</accession>
<dbReference type="GO" id="GO:0005856">
    <property type="term" value="C:cytoskeleton"/>
    <property type="evidence" value="ECO:0007669"/>
    <property type="project" value="UniProtKB-SubCell"/>
</dbReference>
<gene>
    <name evidence="8" type="ORF">NQ314_021223</name>
</gene>
<feature type="coiled-coil region" evidence="6">
    <location>
        <begin position="30"/>
        <end position="106"/>
    </location>
</feature>
<evidence type="ECO:0000256" key="5">
    <source>
        <dbReference type="ARBA" id="ARBA00023212"/>
    </source>
</evidence>
<evidence type="ECO:0000256" key="3">
    <source>
        <dbReference type="ARBA" id="ARBA00022490"/>
    </source>
</evidence>
<evidence type="ECO:0000256" key="2">
    <source>
        <dbReference type="ARBA" id="ARBA00009423"/>
    </source>
</evidence>
<comment type="subcellular location">
    <subcellularLocation>
        <location evidence="1">Cytoplasm</location>
        <location evidence="1">Cytoskeleton</location>
    </subcellularLocation>
</comment>
<evidence type="ECO:0000313" key="8">
    <source>
        <dbReference type="EMBL" id="KAJ8926434.1"/>
    </source>
</evidence>
<evidence type="ECO:0000256" key="1">
    <source>
        <dbReference type="ARBA" id="ARBA00004245"/>
    </source>
</evidence>
<dbReference type="EMBL" id="JANEYF010005896">
    <property type="protein sequence ID" value="KAJ8926434.1"/>
    <property type="molecule type" value="Genomic_DNA"/>
</dbReference>
<evidence type="ECO:0000256" key="4">
    <source>
        <dbReference type="ARBA" id="ARBA00023054"/>
    </source>
</evidence>
<dbReference type="Pfam" id="PF05010">
    <property type="entry name" value="TACC_C"/>
    <property type="match status" value="1"/>
</dbReference>
<keyword evidence="9" id="KW-1185">Reference proteome</keyword>
<comment type="caution">
    <text evidence="8">The sequence shown here is derived from an EMBL/GenBank/DDBJ whole genome shotgun (WGS) entry which is preliminary data.</text>
</comment>
<keyword evidence="3" id="KW-0963">Cytoplasm</keyword>
<name>A0AAV8WIS2_9CUCU</name>
<dbReference type="AlphaFoldDB" id="A0AAV8WIS2"/>
<organism evidence="8 9">
    <name type="scientific">Rhamnusium bicolor</name>
    <dbReference type="NCBI Taxonomy" id="1586634"/>
    <lineage>
        <taxon>Eukaryota</taxon>
        <taxon>Metazoa</taxon>
        <taxon>Ecdysozoa</taxon>
        <taxon>Arthropoda</taxon>
        <taxon>Hexapoda</taxon>
        <taxon>Insecta</taxon>
        <taxon>Pterygota</taxon>
        <taxon>Neoptera</taxon>
        <taxon>Endopterygota</taxon>
        <taxon>Coleoptera</taxon>
        <taxon>Polyphaga</taxon>
        <taxon>Cucujiformia</taxon>
        <taxon>Chrysomeloidea</taxon>
        <taxon>Cerambycidae</taxon>
        <taxon>Lepturinae</taxon>
        <taxon>Rhagiini</taxon>
        <taxon>Rhamnusium</taxon>
    </lineage>
</organism>
<keyword evidence="4 6" id="KW-0175">Coiled coil</keyword>
<evidence type="ECO:0000313" key="9">
    <source>
        <dbReference type="Proteomes" id="UP001162156"/>
    </source>
</evidence>
<dbReference type="Proteomes" id="UP001162156">
    <property type="component" value="Unassembled WGS sequence"/>
</dbReference>
<proteinExistence type="inferred from homology"/>
<feature type="domain" description="Transforming acidic coiled-coil-containing protein C-terminal" evidence="7">
    <location>
        <begin position="35"/>
        <end position="184"/>
    </location>
</feature>
<keyword evidence="5" id="KW-0206">Cytoskeleton</keyword>
<protein>
    <recommendedName>
        <fullName evidence="7">Transforming acidic coiled-coil-containing protein C-terminal domain-containing protein</fullName>
    </recommendedName>
</protein>
<dbReference type="InterPro" id="IPR007707">
    <property type="entry name" value="TACC_C"/>
</dbReference>
<evidence type="ECO:0000259" key="7">
    <source>
        <dbReference type="Pfam" id="PF05010"/>
    </source>
</evidence>